<evidence type="ECO:0000313" key="1">
    <source>
        <dbReference type="EMBL" id="AIA95632.1"/>
    </source>
</evidence>
<dbReference type="AlphaFoldDB" id="A0A060CKV7"/>
<sequence>MPTSITSLAKPCRYACARPGDDERRSQQAFKDYPALYREIYSRHPDLDDKGIREGRAALLARLGIPRTTAMDLEGWLATRIPTPMQERLTAQHLEHMSRRHASAW</sequence>
<organism evidence="1">
    <name type="scientific">uncultured Pseudomonas sp</name>
    <dbReference type="NCBI Taxonomy" id="114707"/>
    <lineage>
        <taxon>Bacteria</taxon>
        <taxon>Pseudomonadati</taxon>
        <taxon>Pseudomonadota</taxon>
        <taxon>Gammaproteobacteria</taxon>
        <taxon>Pseudomonadales</taxon>
        <taxon>Pseudomonadaceae</taxon>
        <taxon>Pseudomonas</taxon>
        <taxon>environmental samples</taxon>
    </lineage>
</organism>
<feature type="non-terminal residue" evidence="1">
    <location>
        <position position="105"/>
    </location>
</feature>
<name>A0A060CKV7_9PSED</name>
<proteinExistence type="predicted"/>
<protein>
    <submittedName>
        <fullName evidence="1">CAZy families GT2 protein</fullName>
    </submittedName>
</protein>
<dbReference type="EMBL" id="KF128267">
    <property type="protein sequence ID" value="AIA95632.1"/>
    <property type="molecule type" value="Genomic_DNA"/>
</dbReference>
<reference evidence="1" key="1">
    <citation type="journal article" date="2013" name="Environ. Microbiol.">
        <title>Seasonally variable intestinal metagenomes of the red palm weevil (Rhynchophorus ferrugineus).</title>
        <authorList>
            <person name="Jia S."/>
            <person name="Zhang X."/>
            <person name="Zhang G."/>
            <person name="Yin A."/>
            <person name="Zhang S."/>
            <person name="Li F."/>
            <person name="Wang L."/>
            <person name="Zhao D."/>
            <person name="Yun Q."/>
            <person name="Tala"/>
            <person name="Wang J."/>
            <person name="Sun G."/>
            <person name="Baabdullah M."/>
            <person name="Yu X."/>
            <person name="Hu S."/>
            <person name="Al-Mssallem I.S."/>
            <person name="Yu J."/>
        </authorList>
    </citation>
    <scope>NUCLEOTIDE SEQUENCE</scope>
</reference>
<accession>A0A060CKV7</accession>